<evidence type="ECO:0000256" key="8">
    <source>
        <dbReference type="SAM" id="Phobius"/>
    </source>
</evidence>
<dbReference type="SUPFAM" id="SSF53300">
    <property type="entry name" value="vWA-like"/>
    <property type="match status" value="1"/>
</dbReference>
<dbReference type="InterPro" id="IPR002035">
    <property type="entry name" value="VWF_A"/>
</dbReference>
<feature type="compositionally biased region" description="Polar residues" evidence="7">
    <location>
        <begin position="2421"/>
        <end position="2434"/>
    </location>
</feature>
<feature type="domain" description="EGF-like" evidence="11">
    <location>
        <begin position="178"/>
        <end position="216"/>
    </location>
</feature>
<dbReference type="Pfam" id="PF00008">
    <property type="entry name" value="EGF"/>
    <property type="match status" value="1"/>
</dbReference>
<dbReference type="SMART" id="SM00200">
    <property type="entry name" value="SEA"/>
    <property type="match status" value="2"/>
</dbReference>
<evidence type="ECO:0000259" key="11">
    <source>
        <dbReference type="PROSITE" id="PS50026"/>
    </source>
</evidence>
<comment type="caution">
    <text evidence="13">The sequence shown here is derived from an EMBL/GenBank/DDBJ whole genome shotgun (WGS) entry which is preliminary data.</text>
</comment>
<dbReference type="PROSITE" id="PS00022">
    <property type="entry name" value="EGF_1"/>
    <property type="match status" value="2"/>
</dbReference>
<feature type="compositionally biased region" description="Basic and acidic residues" evidence="7">
    <location>
        <begin position="2405"/>
        <end position="2420"/>
    </location>
</feature>
<evidence type="ECO:0000256" key="4">
    <source>
        <dbReference type="ARBA" id="ARBA00023157"/>
    </source>
</evidence>
<feature type="domain" description="EGF-like" evidence="11">
    <location>
        <begin position="1168"/>
        <end position="1207"/>
    </location>
</feature>
<gene>
    <name evidence="13" type="primary">mua-3</name>
    <name evidence="13" type="ORF">Tcan_13072</name>
</gene>
<evidence type="ECO:0000259" key="10">
    <source>
        <dbReference type="PROSITE" id="PS50024"/>
    </source>
</evidence>
<keyword evidence="8" id="KW-1133">Transmembrane helix</keyword>
<feature type="domain" description="EGF-like" evidence="11">
    <location>
        <begin position="871"/>
        <end position="909"/>
    </location>
</feature>
<feature type="disulfide bond" evidence="6">
    <location>
        <begin position="2140"/>
        <end position="2157"/>
    </location>
</feature>
<dbReference type="STRING" id="6265.A0A0B2UXQ4"/>
<feature type="domain" description="EGF-like" evidence="11">
    <location>
        <begin position="335"/>
        <end position="372"/>
    </location>
</feature>
<evidence type="ECO:0000256" key="9">
    <source>
        <dbReference type="SAM" id="SignalP"/>
    </source>
</evidence>
<feature type="domain" description="EGF-like" evidence="11">
    <location>
        <begin position="2133"/>
        <end position="2169"/>
    </location>
</feature>
<feature type="domain" description="EGF-like" evidence="11">
    <location>
        <begin position="783"/>
        <end position="825"/>
    </location>
</feature>
<proteinExistence type="predicted"/>
<dbReference type="CDD" id="cd00054">
    <property type="entry name" value="EGF_CA"/>
    <property type="match status" value="10"/>
</dbReference>
<evidence type="ECO:0000256" key="6">
    <source>
        <dbReference type="PROSITE-ProRule" id="PRU00076"/>
    </source>
</evidence>
<keyword evidence="1 6" id="KW-0245">EGF-like domain</keyword>
<feature type="transmembrane region" description="Helical" evidence="8">
    <location>
        <begin position="2177"/>
        <end position="2200"/>
    </location>
</feature>
<evidence type="ECO:0000256" key="5">
    <source>
        <dbReference type="ARBA" id="ARBA00023180"/>
    </source>
</evidence>
<dbReference type="PROSITE" id="PS50026">
    <property type="entry name" value="EGF_3"/>
    <property type="match status" value="22"/>
</dbReference>
<keyword evidence="5" id="KW-0325">Glycoprotein</keyword>
<feature type="disulfide bond" evidence="6">
    <location>
        <begin position="1930"/>
        <end position="1939"/>
    </location>
</feature>
<dbReference type="InterPro" id="IPR018097">
    <property type="entry name" value="EGF_Ca-bd_CS"/>
</dbReference>
<feature type="domain" description="EGF-like" evidence="11">
    <location>
        <begin position="286"/>
        <end position="323"/>
    </location>
</feature>
<evidence type="ECO:0000256" key="3">
    <source>
        <dbReference type="ARBA" id="ARBA00022737"/>
    </source>
</evidence>
<dbReference type="InterPro" id="IPR001881">
    <property type="entry name" value="EGF-like_Ca-bd_dom"/>
</dbReference>
<protein>
    <submittedName>
        <fullName evidence="13">Transmembrane cell adhesion receptor mua-3</fullName>
    </submittedName>
</protein>
<feature type="domain" description="EGF-like" evidence="11">
    <location>
        <begin position="384"/>
        <end position="422"/>
    </location>
</feature>
<dbReference type="InterPro" id="IPR009030">
    <property type="entry name" value="Growth_fac_rcpt_cys_sf"/>
</dbReference>
<dbReference type="InterPro" id="IPR000152">
    <property type="entry name" value="EGF-type_Asp/Asn_hydroxyl_site"/>
</dbReference>
<feature type="domain" description="SEA" evidence="10">
    <location>
        <begin position="1368"/>
        <end position="1490"/>
    </location>
</feature>
<dbReference type="PROSITE" id="PS01187">
    <property type="entry name" value="EGF_CA"/>
    <property type="match status" value="3"/>
</dbReference>
<feature type="disulfide bond" evidence="6">
    <location>
        <begin position="1911"/>
        <end position="1928"/>
    </location>
</feature>
<keyword evidence="8 13" id="KW-0812">Transmembrane</keyword>
<feature type="domain" description="EGF-like" evidence="11">
    <location>
        <begin position="1118"/>
        <end position="1157"/>
    </location>
</feature>
<feature type="domain" description="EGF-like" evidence="11">
    <location>
        <begin position="434"/>
        <end position="473"/>
    </location>
</feature>
<feature type="domain" description="VWFA" evidence="12">
    <location>
        <begin position="494"/>
        <end position="673"/>
    </location>
</feature>
<dbReference type="PROSITE" id="PS01186">
    <property type="entry name" value="EGF_2"/>
    <property type="match status" value="3"/>
</dbReference>
<feature type="transmembrane region" description="Helical" evidence="8">
    <location>
        <begin position="1948"/>
        <end position="1971"/>
    </location>
</feature>
<organism evidence="13 14">
    <name type="scientific">Toxocara canis</name>
    <name type="common">Canine roundworm</name>
    <dbReference type="NCBI Taxonomy" id="6265"/>
    <lineage>
        <taxon>Eukaryota</taxon>
        <taxon>Metazoa</taxon>
        <taxon>Ecdysozoa</taxon>
        <taxon>Nematoda</taxon>
        <taxon>Chromadorea</taxon>
        <taxon>Rhabditida</taxon>
        <taxon>Spirurina</taxon>
        <taxon>Ascaridomorpha</taxon>
        <taxon>Ascaridoidea</taxon>
        <taxon>Toxocaridae</taxon>
        <taxon>Toxocara</taxon>
    </lineage>
</organism>
<accession>A0A0B2UXQ4</accession>
<dbReference type="SUPFAM" id="SSF57184">
    <property type="entry name" value="Growth factor receptor domain"/>
    <property type="match status" value="3"/>
</dbReference>
<dbReference type="Pfam" id="PF25478">
    <property type="entry name" value="EGF_Mua-3"/>
    <property type="match status" value="1"/>
</dbReference>
<sequence>MLPSKLRLLLVVVFCIGFSVLAQDDIYGVQWECKVNDPLSCDQKKSEVCTFKDGSYRCECPTGVNRLPDGRCILIDECAQPRLNDCHENARCIDQDEGYLCECLPGFADVSEDPVKKPGRICQTKVDECAEPQKYGVDCSENASCQDTADSFTCVCRPGYTDISAQYSRLPGRKCVEIVNECITGDNDCSANADCIDLPDGYICKCREGYVDTSPNVTHYPGRQCNAPKSAEYYGITEENTPPSECHPIHQPICSLNEVCRRYLEGEHRCRCEHPAVIAHDGKCRVFNRCEQHHDCDRSAICSNTFDSYKCQCKPGYLDVSPDPVRLPGRKCQPLFNRCEQHHDCDRSAICSNTFDSYKCQCKPGYLDVSPDPVRLPGRKCQPLINECGDHTDDCSPYATCEDTQDSYLCKCNEGYTDVSSRYGLKPGRKCAKVEDQCSDRSLNSCDENADCVMLPDGYTCKCFNGYVDVSSNANLPPGRVCTLQTTCPAQPTDLVFLIDGSGSIGSDVFRGEVLRFVKEFIELFDISLDRTRVAVVQYSDRIRHEFDLNQYSSAQSLEDAIDNIQYITGLTRTGAAIEHVTNEAFSERRGARPVSDKVSRVAIVITDGRSQDNVSLPADQARRQHVQLFAVGVTNHVLDSELETIAGAKDRYFHVSGFKDLNARLRSAIQKVACPEGKPSKPAEGPCDPTTHRGCDRSLNQVCLARNGQFSCGCPSGFQKHPLTQVCGGDICNPQLVSSCPHPDVCKMTPFSNYRCACLDSYFRDPKTGACKTAQPPSVPPALEECDATRPCREHEQCVPSNSGGHTCQCMPGYERNYRSDKCQLPGTCDPTIPESCDQRKREQCLPDGNEYTCQCAANYKRHPVTEICLIDECASGTHDCDRNARCVDTDESFICTCNEGFIDDSPDPSEKPGRVCKKQVDECRAGTHNCSVNAVCINLPDGFICRCKENFVDFSPNPLRFAGTDCRALVDECADKTLNTCSENAICVDTRESYKCQCKEGFIDQDELRNPGRNCQKVNRICSEGKHDCDRNARCIERGVNSYDCICNAGFLDKSPDPNKPGRLCVEQVCLDPTKHDCHAAAICTEVPTSERYKCTCRDGYVDVDPSNPGRECKEELNECLDRSLNDCDPVATCQDQQRGYTCTCPVGAKDVSPDPNKPGRKCFILIDECRNPHLNNCSRFADCTDREDGYECRCKADYHDNNPSQPGTDCSFIINECESDNLNDCDRHAKCTDTREGYTCECIAPYKDEMPSNPGRICRYNECNDPNMNDCDTNAECVDTDEGFTCRCKTGFYDDGNDPHKPGRICIGLVIDKPHEAEKTTLPPNLTPCSTTFCHLDLGEVCIDGTHCGCRPNQNRANSTDKCIDVVKVPFDFLIAHRDDEKLVYSSDYGSPNSPTYVDIVDSFNKGLGDLIKKTPSAPLFVNSDVKYITNPKVKNSTWDSGLLFNASAYFTSPVEKCEFWNEVMNAIKSNNYHLGTGPLMVAKDIDQLDPCRKEEQKGTACGSTFCQPDLGEECIAGKLCGCPSGQKRTGLDKPCKQVELWNLPLWVVKEGNRTLKYSDELANPQNEEHKRLVASFEKGVGESYAQTSLKDVFVTAEVNDIVNPDTVNKSWDRGILYNFTANFVRGAVSTPSKVFTDLIDYIAKKNNLESWDRGILYNFTANFVRGAVSTPSKVFTDLIDYIAKKNNLEIGSSKQFISPNQANPFDVCYKSDCHPSAICKSNGKDYKCECPADFRDLDPSNPGHDCLSVIGVNECEKEEWNDCDPNARCIDEQHLYRCECIKPYVDAAAKDKLPGSVCRLDYCSDVNFCPANSTCKNAEDQAVCTCLPGYIDIRKSEHLAEAGLSKDNYCLKPQDVDECALGLHNCSAAAICTDRRIGYECACAKGYTDGNPSLPGRVCAALLCGLCNGHGDCVHDARTNNITCACVEGYTGEFCEIAPSHASAILFIILALLFLLLTLCCCLYFCLKTRCFGGRGLSASSASGREEILGSDYYTIPRAKLKSHGVDEAGRAGDMDAMALARRGPLEKDAAALQRYLDGGASVSSDVTFGFYMVLLDVAGPVPRSRKWKGESSPTLLGLRLGQQPYVMPTAKAHLAELCMVLRQVAFQLMNTPLRYTDGNPSLPGRVCAALLCGLCNGHGDCVHDARTNNITCACVEGYTGEFCEIAPSHASAILFIILALLFLLLTLCCCLYFCLKTRCFGGRGLSASSASGREEILGSDYYTIPRAKLKSHGVDEAGRAGDMDAMALARRGPLEKDAAALQRYLDGGASVSSGSSIEEVERRVITDVTRSEVRTTTVRDAYGEGPSGGTVYGTSTSGFPAHEHSAQFFVHTPIETEAEQYATSTADHFMQTGGAPSGEYRLRSGQMGSGHYGDEVHSEGSDVGDAVYDRTMRMTTHRDFQPATRDRGPSERLRNEFQTTTTSHETNYF</sequence>
<feature type="domain" description="EGF-like" evidence="11">
    <location>
        <begin position="1859"/>
        <end position="1897"/>
    </location>
</feature>
<dbReference type="Pfam" id="PF07645">
    <property type="entry name" value="EGF_CA"/>
    <property type="match status" value="11"/>
</dbReference>
<evidence type="ECO:0000256" key="2">
    <source>
        <dbReference type="ARBA" id="ARBA00022729"/>
    </source>
</evidence>
<evidence type="ECO:0000313" key="13">
    <source>
        <dbReference type="EMBL" id="KHN73650.1"/>
    </source>
</evidence>
<evidence type="ECO:0000259" key="12">
    <source>
        <dbReference type="PROSITE" id="PS50234"/>
    </source>
</evidence>
<feature type="domain" description="EGF-like" evidence="11">
    <location>
        <begin position="1904"/>
        <end position="1940"/>
    </location>
</feature>
<dbReference type="InterPro" id="IPR057353">
    <property type="entry name" value="TNFR_nem"/>
</dbReference>
<dbReference type="OMA" id="CECIKPY"/>
<keyword evidence="13" id="KW-0675">Receptor</keyword>
<reference evidence="13 14" key="1">
    <citation type="submission" date="2014-11" db="EMBL/GenBank/DDBJ databases">
        <title>Genetic blueprint of the zoonotic pathogen Toxocara canis.</title>
        <authorList>
            <person name="Zhu X.-Q."/>
            <person name="Korhonen P.K."/>
            <person name="Cai H."/>
            <person name="Young N.D."/>
            <person name="Nejsum P."/>
            <person name="von Samson-Himmelstjerna G."/>
            <person name="Boag P.R."/>
            <person name="Tan P."/>
            <person name="Li Q."/>
            <person name="Min J."/>
            <person name="Yang Y."/>
            <person name="Wang X."/>
            <person name="Fang X."/>
            <person name="Hall R.S."/>
            <person name="Hofmann A."/>
            <person name="Sternberg P.W."/>
            <person name="Jex A.R."/>
            <person name="Gasser R.B."/>
        </authorList>
    </citation>
    <scope>NUCLEOTIDE SEQUENCE [LARGE SCALE GENOMIC DNA]</scope>
    <source>
        <strain evidence="13">PN_DK_2014</strain>
    </source>
</reference>
<name>A0A0B2UXQ4_TOXCA</name>
<feature type="domain" description="EGF-like" evidence="11">
    <location>
        <begin position="1708"/>
        <end position="1744"/>
    </location>
</feature>
<dbReference type="Gene3D" id="2.10.25.10">
    <property type="entry name" value="Laminin"/>
    <property type="match status" value="20"/>
</dbReference>
<dbReference type="SUPFAM" id="SSF57196">
    <property type="entry name" value="EGF/Laminin"/>
    <property type="match status" value="7"/>
</dbReference>
<dbReference type="InterPro" id="IPR000082">
    <property type="entry name" value="SEA_dom"/>
</dbReference>
<keyword evidence="4 6" id="KW-1015">Disulfide bond</keyword>
<dbReference type="PROSITE" id="PS50024">
    <property type="entry name" value="SEA"/>
    <property type="match status" value="2"/>
</dbReference>
<feature type="signal peptide" evidence="9">
    <location>
        <begin position="1"/>
        <end position="22"/>
    </location>
</feature>
<evidence type="ECO:0000256" key="1">
    <source>
        <dbReference type="ARBA" id="ARBA00022536"/>
    </source>
</evidence>
<feature type="region of interest" description="Disordered" evidence="7">
    <location>
        <begin position="2405"/>
        <end position="2434"/>
    </location>
</feature>
<keyword evidence="3" id="KW-0677">Repeat</keyword>
<dbReference type="SMART" id="SM00181">
    <property type="entry name" value="EGF"/>
    <property type="match status" value="29"/>
</dbReference>
<dbReference type="Gene3D" id="3.40.50.410">
    <property type="entry name" value="von Willebrand factor, type A domain"/>
    <property type="match status" value="1"/>
</dbReference>
<dbReference type="FunFam" id="3.40.50.410:FF:000047">
    <property type="entry name" value="von Willebrand factor A domain containing 2"/>
    <property type="match status" value="1"/>
</dbReference>
<dbReference type="GO" id="GO:0005509">
    <property type="term" value="F:calcium ion binding"/>
    <property type="evidence" value="ECO:0007669"/>
    <property type="project" value="InterPro"/>
</dbReference>
<feature type="domain" description="EGF-like" evidence="11">
    <location>
        <begin position="74"/>
        <end position="113"/>
    </location>
</feature>
<dbReference type="Proteomes" id="UP000031036">
    <property type="component" value="Unassembled WGS sequence"/>
</dbReference>
<dbReference type="SMART" id="SM00327">
    <property type="entry name" value="VWA"/>
    <property type="match status" value="1"/>
</dbReference>
<dbReference type="Pfam" id="PF25314">
    <property type="entry name" value="TNFR_nem"/>
    <property type="match status" value="3"/>
</dbReference>
<comment type="caution">
    <text evidence="6">Lacks conserved residue(s) required for the propagation of feature annotation.</text>
</comment>
<feature type="domain" description="EGF-like" evidence="11">
    <location>
        <begin position="971"/>
        <end position="1018"/>
    </location>
</feature>
<dbReference type="PANTHER" id="PTHR24039:SF40">
    <property type="entry name" value="TRANSMEMBRANE MATRIX RECEPTOR MUP-4"/>
    <property type="match status" value="1"/>
</dbReference>
<dbReference type="PROSITE" id="PS50234">
    <property type="entry name" value="VWFA"/>
    <property type="match status" value="1"/>
</dbReference>
<keyword evidence="2 9" id="KW-0732">Signal</keyword>
<dbReference type="InterPro" id="IPR049883">
    <property type="entry name" value="NOTCH1_EGF-like"/>
</dbReference>
<feature type="domain" description="EGF-like" evidence="11">
    <location>
        <begin position="1262"/>
        <end position="1301"/>
    </location>
</feature>
<feature type="domain" description="EGF-like" evidence="11">
    <location>
        <begin position="1068"/>
        <end position="1109"/>
    </location>
</feature>
<dbReference type="OrthoDB" id="6022609at2759"/>
<feature type="domain" description="EGF-like" evidence="11">
    <location>
        <begin position="921"/>
        <end position="959"/>
    </location>
</feature>
<keyword evidence="8" id="KW-0472">Membrane</keyword>
<dbReference type="Pfam" id="PF23427">
    <property type="entry name" value="EGF_4"/>
    <property type="match status" value="1"/>
</dbReference>
<evidence type="ECO:0000256" key="7">
    <source>
        <dbReference type="SAM" id="MobiDB-lite"/>
    </source>
</evidence>
<dbReference type="InterPro" id="IPR056590">
    <property type="entry name" value="Mua-3/Mup-4_EGF"/>
</dbReference>
<dbReference type="PROSITE" id="PS00010">
    <property type="entry name" value="ASX_HYDROXYL"/>
    <property type="match status" value="15"/>
</dbReference>
<feature type="chain" id="PRO_5002095175" evidence="9">
    <location>
        <begin position="23"/>
        <end position="2434"/>
    </location>
</feature>
<evidence type="ECO:0000313" key="14">
    <source>
        <dbReference type="Proteomes" id="UP000031036"/>
    </source>
</evidence>
<keyword evidence="14" id="KW-1185">Reference proteome</keyword>
<dbReference type="SMART" id="SM00286">
    <property type="entry name" value="PTI"/>
    <property type="match status" value="8"/>
</dbReference>
<feature type="domain" description="EGF-like" evidence="11">
    <location>
        <begin position="1803"/>
        <end position="1840"/>
    </location>
</feature>
<dbReference type="InterPro" id="IPR013032">
    <property type="entry name" value="EGF-like_CS"/>
</dbReference>
<dbReference type="InterPro" id="IPR036465">
    <property type="entry name" value="vWFA_dom_sf"/>
</dbReference>
<feature type="domain" description="EGF-like" evidence="11">
    <location>
        <begin position="125"/>
        <end position="166"/>
    </location>
</feature>
<dbReference type="SMART" id="SM00179">
    <property type="entry name" value="EGF_CA"/>
    <property type="match status" value="20"/>
</dbReference>
<dbReference type="PANTHER" id="PTHR24039">
    <property type="entry name" value="FIBRILLIN-RELATED"/>
    <property type="match status" value="1"/>
</dbReference>
<dbReference type="Pfam" id="PF00092">
    <property type="entry name" value="VWA"/>
    <property type="match status" value="1"/>
</dbReference>
<feature type="domain" description="EGF-like" evidence="11">
    <location>
        <begin position="1020"/>
        <end position="1059"/>
    </location>
</feature>
<feature type="domain" description="EGF-like" evidence="11">
    <location>
        <begin position="1216"/>
        <end position="1255"/>
    </location>
</feature>
<dbReference type="EMBL" id="JPKZ01003092">
    <property type="protein sequence ID" value="KHN73650.1"/>
    <property type="molecule type" value="Genomic_DNA"/>
</dbReference>
<feature type="disulfide bond" evidence="6">
    <location>
        <begin position="1080"/>
        <end position="1097"/>
    </location>
</feature>
<feature type="disulfide bond" evidence="6">
    <location>
        <begin position="2159"/>
        <end position="2168"/>
    </location>
</feature>
<feature type="domain" description="SEA" evidence="10">
    <location>
        <begin position="1541"/>
        <end position="1677"/>
    </location>
</feature>
<dbReference type="FunFam" id="2.10.25.10:FF:000291">
    <property type="entry name" value="Transmembrane matrix receptor MUP-4"/>
    <property type="match status" value="2"/>
</dbReference>
<dbReference type="Pfam" id="PF12661">
    <property type="entry name" value="hEGF"/>
    <property type="match status" value="1"/>
</dbReference>
<dbReference type="PRINTS" id="PR00453">
    <property type="entry name" value="VWFADOMAIN"/>
</dbReference>
<dbReference type="InterPro" id="IPR000742">
    <property type="entry name" value="EGF"/>
</dbReference>